<proteinExistence type="predicted"/>
<dbReference type="EMBL" id="JALIRP010000015">
    <property type="protein sequence ID" value="MCJ8014782.1"/>
    <property type="molecule type" value="Genomic_DNA"/>
</dbReference>
<reference evidence="2" key="1">
    <citation type="submission" date="2022-04" db="EMBL/GenBank/DDBJ databases">
        <title>Paenibacillus mangrovi sp. nov., a novel endophytic bacterium isolated from bark of Kandelia candel.</title>
        <authorList>
            <person name="Tuo L."/>
        </authorList>
    </citation>
    <scope>NUCLEOTIDE SEQUENCE</scope>
    <source>
        <strain evidence="2">KQZ6P-2</strain>
    </source>
</reference>
<keyword evidence="1" id="KW-0812">Transmembrane</keyword>
<evidence type="ECO:0000313" key="2">
    <source>
        <dbReference type="EMBL" id="MCJ8014782.1"/>
    </source>
</evidence>
<accession>A0A9X1WSZ6</accession>
<feature type="transmembrane region" description="Helical" evidence="1">
    <location>
        <begin position="12"/>
        <end position="31"/>
    </location>
</feature>
<keyword evidence="3" id="KW-1185">Reference proteome</keyword>
<comment type="caution">
    <text evidence="2">The sequence shown here is derived from an EMBL/GenBank/DDBJ whole genome shotgun (WGS) entry which is preliminary data.</text>
</comment>
<protein>
    <submittedName>
        <fullName evidence="2">Uncharacterized protein</fullName>
    </submittedName>
</protein>
<evidence type="ECO:0000313" key="3">
    <source>
        <dbReference type="Proteomes" id="UP001139347"/>
    </source>
</evidence>
<gene>
    <name evidence="2" type="ORF">MUG84_24165</name>
</gene>
<keyword evidence="1" id="KW-1133">Transmembrane helix</keyword>
<feature type="transmembrane region" description="Helical" evidence="1">
    <location>
        <begin position="193"/>
        <end position="218"/>
    </location>
</feature>
<dbReference type="AlphaFoldDB" id="A0A9X1WSZ6"/>
<evidence type="ECO:0000256" key="1">
    <source>
        <dbReference type="SAM" id="Phobius"/>
    </source>
</evidence>
<feature type="transmembrane region" description="Helical" evidence="1">
    <location>
        <begin position="52"/>
        <end position="72"/>
    </location>
</feature>
<sequence>MQVIMLGPLMIKYSLIMLIIAVAAGYLITLFRTRQLGSDIRKPLMDDLMTTLLIGILVWKFSTLVFDFQTVIHSPQSLLYYSGGTQGVLLAVVIGILILTYKCIKHNKSWVLYANTALTWFISGYGILNLLRVFLEDGWIHSLGNAMIAAAVILYLFRHKNQMYSVYHLNVSVMWTAIGLFAASLLGEAGDELWFGLSGMQLILLFVSFLSLIIKVILEKRNGLSRN</sequence>
<feature type="transmembrane region" description="Helical" evidence="1">
    <location>
        <begin position="78"/>
        <end position="99"/>
    </location>
</feature>
<keyword evidence="1" id="KW-0472">Membrane</keyword>
<dbReference type="Proteomes" id="UP001139347">
    <property type="component" value="Unassembled WGS sequence"/>
</dbReference>
<feature type="transmembrane region" description="Helical" evidence="1">
    <location>
        <begin position="169"/>
        <end position="187"/>
    </location>
</feature>
<feature type="transmembrane region" description="Helical" evidence="1">
    <location>
        <begin position="111"/>
        <end position="132"/>
    </location>
</feature>
<dbReference type="RefSeq" id="WP_244730175.1">
    <property type="nucleotide sequence ID" value="NZ_JALIRP010000015.1"/>
</dbReference>
<name>A0A9X1WSZ6_9BACL</name>
<organism evidence="2 3">
    <name type="scientific">Paenibacillus mangrovi</name>
    <dbReference type="NCBI Taxonomy" id="2931978"/>
    <lineage>
        <taxon>Bacteria</taxon>
        <taxon>Bacillati</taxon>
        <taxon>Bacillota</taxon>
        <taxon>Bacilli</taxon>
        <taxon>Bacillales</taxon>
        <taxon>Paenibacillaceae</taxon>
        <taxon>Paenibacillus</taxon>
    </lineage>
</organism>
<feature type="transmembrane region" description="Helical" evidence="1">
    <location>
        <begin position="138"/>
        <end position="157"/>
    </location>
</feature>